<gene>
    <name evidence="1" type="ORF">FHR65_002725</name>
</gene>
<proteinExistence type="predicted"/>
<accession>A0AB73GZL0</accession>
<reference evidence="1" key="1">
    <citation type="submission" date="2020-08" db="EMBL/GenBank/DDBJ databases">
        <title>Studying the diversity of plant-associated saprophytic bacteria and their role in host health and plant-pathogen interactions.</title>
        <authorList>
            <person name="Potnis N."/>
        </authorList>
    </citation>
    <scope>NUCLEOTIDE SEQUENCE</scope>
    <source>
        <strain evidence="1">F21</strain>
    </source>
</reference>
<sequence length="33" mass="3572">MDLAAMQLRVCIAIGVQLSAKQRIAPERTGMPC</sequence>
<dbReference type="AlphaFoldDB" id="A0AB73GZL0"/>
<protein>
    <submittedName>
        <fullName evidence="1">Uncharacterized protein</fullName>
    </submittedName>
</protein>
<name>A0AB73GZL0_9XANT</name>
<dbReference type="Proteomes" id="UP000528595">
    <property type="component" value="Unassembled WGS sequence"/>
</dbReference>
<comment type="caution">
    <text evidence="1">The sequence shown here is derived from an EMBL/GenBank/DDBJ whole genome shotgun (WGS) entry which is preliminary data.</text>
</comment>
<organism evidence="1">
    <name type="scientific">Xanthomonas arboricola</name>
    <dbReference type="NCBI Taxonomy" id="56448"/>
    <lineage>
        <taxon>Bacteria</taxon>
        <taxon>Pseudomonadati</taxon>
        <taxon>Pseudomonadota</taxon>
        <taxon>Gammaproteobacteria</taxon>
        <taxon>Lysobacterales</taxon>
        <taxon>Lysobacteraceae</taxon>
        <taxon>Xanthomonas</taxon>
    </lineage>
</organism>
<dbReference type="EMBL" id="JACIIQ010000010">
    <property type="protein sequence ID" value="MBB5671158.1"/>
    <property type="molecule type" value="Genomic_DNA"/>
</dbReference>
<evidence type="ECO:0000313" key="1">
    <source>
        <dbReference type="EMBL" id="MBB5671158.1"/>
    </source>
</evidence>